<keyword evidence="1" id="KW-0812">Transmembrane</keyword>
<name>A0ABV7JS62_9ALTE</name>
<keyword evidence="3" id="KW-1185">Reference proteome</keyword>
<dbReference type="Proteomes" id="UP001595477">
    <property type="component" value="Unassembled WGS sequence"/>
</dbReference>
<feature type="transmembrane region" description="Helical" evidence="1">
    <location>
        <begin position="178"/>
        <end position="199"/>
    </location>
</feature>
<dbReference type="RefSeq" id="WP_123323772.1">
    <property type="nucleotide sequence ID" value="NZ_JBHRSX010000012.1"/>
</dbReference>
<reference evidence="3" key="1">
    <citation type="journal article" date="2019" name="Int. J. Syst. Evol. Microbiol.">
        <title>The Global Catalogue of Microorganisms (GCM) 10K type strain sequencing project: providing services to taxonomists for standard genome sequencing and annotation.</title>
        <authorList>
            <consortium name="The Broad Institute Genomics Platform"/>
            <consortium name="The Broad Institute Genome Sequencing Center for Infectious Disease"/>
            <person name="Wu L."/>
            <person name="Ma J."/>
        </authorList>
    </citation>
    <scope>NUCLEOTIDE SEQUENCE [LARGE SCALE GENOMIC DNA]</scope>
    <source>
        <strain evidence="3">KCTC 52449</strain>
    </source>
</reference>
<keyword evidence="1" id="KW-1133">Transmembrane helix</keyword>
<accession>A0ABV7JS62</accession>
<feature type="transmembrane region" description="Helical" evidence="1">
    <location>
        <begin position="35"/>
        <end position="58"/>
    </location>
</feature>
<protein>
    <submittedName>
        <fullName evidence="2">BCCT family transporter</fullName>
    </submittedName>
</protein>
<dbReference type="EMBL" id="JBHRSX010000012">
    <property type="protein sequence ID" value="MFC3200944.1"/>
    <property type="molecule type" value="Genomic_DNA"/>
</dbReference>
<keyword evidence="1" id="KW-0472">Membrane</keyword>
<organism evidence="2 3">
    <name type="scientific">Alteromonas oceani</name>
    <dbReference type="NCBI Taxonomy" id="2071609"/>
    <lineage>
        <taxon>Bacteria</taxon>
        <taxon>Pseudomonadati</taxon>
        <taxon>Pseudomonadota</taxon>
        <taxon>Gammaproteobacteria</taxon>
        <taxon>Alteromonadales</taxon>
        <taxon>Alteromonadaceae</taxon>
        <taxon>Alteromonas/Salinimonas group</taxon>
        <taxon>Alteromonas</taxon>
    </lineage>
</organism>
<evidence type="ECO:0000313" key="3">
    <source>
        <dbReference type="Proteomes" id="UP001595477"/>
    </source>
</evidence>
<proteinExistence type="predicted"/>
<feature type="transmembrane region" description="Helical" evidence="1">
    <location>
        <begin position="153"/>
        <end position="171"/>
    </location>
</feature>
<feature type="transmembrane region" description="Helical" evidence="1">
    <location>
        <begin position="238"/>
        <end position="257"/>
    </location>
</feature>
<feature type="transmembrane region" description="Helical" evidence="1">
    <location>
        <begin position="269"/>
        <end position="290"/>
    </location>
</feature>
<feature type="transmembrane region" description="Helical" evidence="1">
    <location>
        <begin position="296"/>
        <end position="313"/>
    </location>
</feature>
<evidence type="ECO:0000256" key="1">
    <source>
        <dbReference type="SAM" id="Phobius"/>
    </source>
</evidence>
<feature type="transmembrane region" description="Helical" evidence="1">
    <location>
        <begin position="334"/>
        <end position="352"/>
    </location>
</feature>
<gene>
    <name evidence="2" type="ORF">ACFOEW_03805</name>
</gene>
<feature type="transmembrane region" description="Helical" evidence="1">
    <location>
        <begin position="78"/>
        <end position="101"/>
    </location>
</feature>
<feature type="transmembrane region" description="Helical" evidence="1">
    <location>
        <begin position="358"/>
        <end position="376"/>
    </location>
</feature>
<evidence type="ECO:0000313" key="2">
    <source>
        <dbReference type="EMBL" id="MFC3200944.1"/>
    </source>
</evidence>
<feature type="transmembrane region" description="Helical" evidence="1">
    <location>
        <begin position="6"/>
        <end position="23"/>
    </location>
</feature>
<feature type="transmembrane region" description="Helical" evidence="1">
    <location>
        <begin position="121"/>
        <end position="141"/>
    </location>
</feature>
<comment type="caution">
    <text evidence="2">The sequence shown here is derived from an EMBL/GenBank/DDBJ whole genome shotgun (WGS) entry which is preliminary data.</text>
</comment>
<sequence length="394" mass="44390">MSFLVGSGMLCILLVVVLILLRWGRLPLHGKTPVASWIFVAILFTSGLDVGLVMFPLTEFPVYDNLAKNSEYAFANPLAIEFGFWGFMVWAIYFVTCFYFCALEPRLQFFRIRWVKWLNNAVIIGTCAFTAHLLFANLSWYLPSLSAGDDVSYGYFAILGLTIMAAVYSSTELKYVKILSVTSGAVFFALAIGLGIYAVQQPNIAASDYLSTLPLLTDYFTHLYKFVLPINDYHAFYLFWWFAWSIMIGQFTARFVGNMQAITLFIHMLLWPSISLGLWFAVLYLIYINGVDTSGLINQIMVAVGIVFVLNSLDSLIRLYSDNLNLTVERYGKAKYLLLHGVLMLSLTTLFGLQFIRIQWIGALVIGIGLCCVIYLSRSPHRGRLPAAQSLVKL</sequence>